<accession>A0A9W6ME21</accession>
<dbReference type="PRINTS" id="PR00412">
    <property type="entry name" value="EPOXHYDRLASE"/>
</dbReference>
<dbReference type="EMBL" id="BSEV01000008">
    <property type="protein sequence ID" value="GLK10677.1"/>
    <property type="molecule type" value="Genomic_DNA"/>
</dbReference>
<dbReference type="SUPFAM" id="SSF53474">
    <property type="entry name" value="alpha/beta-Hydrolases"/>
    <property type="match status" value="1"/>
</dbReference>
<dbReference type="Pfam" id="PF12697">
    <property type="entry name" value="Abhydrolase_6"/>
    <property type="match status" value="1"/>
</dbReference>
<dbReference type="Gene3D" id="3.40.50.1820">
    <property type="entry name" value="alpha/beta hydrolase"/>
    <property type="match status" value="1"/>
</dbReference>
<reference evidence="3" key="1">
    <citation type="journal article" date="2014" name="Int. J. Syst. Evol. Microbiol.">
        <title>Complete genome sequence of Corynebacterium casei LMG S-19264T (=DSM 44701T), isolated from a smear-ripened cheese.</title>
        <authorList>
            <consortium name="US DOE Joint Genome Institute (JGI-PGF)"/>
            <person name="Walter F."/>
            <person name="Albersmeier A."/>
            <person name="Kalinowski J."/>
            <person name="Ruckert C."/>
        </authorList>
    </citation>
    <scope>NUCLEOTIDE SEQUENCE</scope>
    <source>
        <strain evidence="3">VKM Ac-2007</strain>
    </source>
</reference>
<dbReference type="InterPro" id="IPR050266">
    <property type="entry name" value="AB_hydrolase_sf"/>
</dbReference>
<organism evidence="3 4">
    <name type="scientific">Streptosporangium carneum</name>
    <dbReference type="NCBI Taxonomy" id="47481"/>
    <lineage>
        <taxon>Bacteria</taxon>
        <taxon>Bacillati</taxon>
        <taxon>Actinomycetota</taxon>
        <taxon>Actinomycetes</taxon>
        <taxon>Streptosporangiales</taxon>
        <taxon>Streptosporangiaceae</taxon>
        <taxon>Streptosporangium</taxon>
    </lineage>
</organism>
<proteinExistence type="predicted"/>
<name>A0A9W6ME21_9ACTN</name>
<dbReference type="InterPro" id="IPR029058">
    <property type="entry name" value="AB_hydrolase_fold"/>
</dbReference>
<dbReference type="RefSeq" id="WP_271219087.1">
    <property type="nucleotide sequence ID" value="NZ_BAAAVD010000032.1"/>
</dbReference>
<dbReference type="PANTHER" id="PTHR43798:SF31">
    <property type="entry name" value="AB HYDROLASE SUPERFAMILY PROTEIN YCLE"/>
    <property type="match status" value="1"/>
</dbReference>
<keyword evidence="1" id="KW-0378">Hydrolase</keyword>
<evidence type="ECO:0000313" key="3">
    <source>
        <dbReference type="EMBL" id="GLK10677.1"/>
    </source>
</evidence>
<dbReference type="PANTHER" id="PTHR43798">
    <property type="entry name" value="MONOACYLGLYCEROL LIPASE"/>
    <property type="match status" value="1"/>
</dbReference>
<dbReference type="Proteomes" id="UP001143474">
    <property type="component" value="Unassembled WGS sequence"/>
</dbReference>
<protein>
    <submittedName>
        <fullName evidence="3">3-oxoadipate enol-lactonase</fullName>
    </submittedName>
</protein>
<keyword evidence="4" id="KW-1185">Reference proteome</keyword>
<dbReference type="InterPro" id="IPR000073">
    <property type="entry name" value="AB_hydrolase_1"/>
</dbReference>
<evidence type="ECO:0000259" key="2">
    <source>
        <dbReference type="Pfam" id="PF12697"/>
    </source>
</evidence>
<dbReference type="AlphaFoldDB" id="A0A9W6ME21"/>
<evidence type="ECO:0000256" key="1">
    <source>
        <dbReference type="ARBA" id="ARBA00022801"/>
    </source>
</evidence>
<evidence type="ECO:0000313" key="4">
    <source>
        <dbReference type="Proteomes" id="UP001143474"/>
    </source>
</evidence>
<dbReference type="InterPro" id="IPR000639">
    <property type="entry name" value="Epox_hydrolase-like"/>
</dbReference>
<comment type="caution">
    <text evidence="3">The sequence shown here is derived from an EMBL/GenBank/DDBJ whole genome shotgun (WGS) entry which is preliminary data.</text>
</comment>
<sequence>MRLHLIDTLNEAPGGPVLLLHGIGGSSGSFAAQIPALSTRHRVLAWDAPGYGRSGDPSTPPGMSGYAALAASLLPGPAHVVGVSWGGVVATRLALEHPGLVRSLVLADSTRGSGRTPEQAAAMRGRAAELERLGGSAFAAARGPRLLSPQAPQELVDRVVTAMERSIRLPGYTYAASAMAGTDHNDVLGSLSVPVLVVVGDQDRVTGVAESQAIAAAVPGARLAVVPGAGHLANQERPEEFNRLVLDFLASVPSPVAEA</sequence>
<dbReference type="GO" id="GO:0016787">
    <property type="term" value="F:hydrolase activity"/>
    <property type="evidence" value="ECO:0007669"/>
    <property type="project" value="UniProtKB-KW"/>
</dbReference>
<feature type="domain" description="AB hydrolase-1" evidence="2">
    <location>
        <begin position="17"/>
        <end position="243"/>
    </location>
</feature>
<dbReference type="PRINTS" id="PR00111">
    <property type="entry name" value="ABHYDROLASE"/>
</dbReference>
<dbReference type="GO" id="GO:0016020">
    <property type="term" value="C:membrane"/>
    <property type="evidence" value="ECO:0007669"/>
    <property type="project" value="TreeGrafter"/>
</dbReference>
<gene>
    <name evidence="3" type="primary">catD</name>
    <name evidence="3" type="ORF">GCM10017600_40830</name>
</gene>
<reference evidence="3" key="2">
    <citation type="submission" date="2023-01" db="EMBL/GenBank/DDBJ databases">
        <authorList>
            <person name="Sun Q."/>
            <person name="Evtushenko L."/>
        </authorList>
    </citation>
    <scope>NUCLEOTIDE SEQUENCE</scope>
    <source>
        <strain evidence="3">VKM Ac-2007</strain>
    </source>
</reference>